<sequence>IYSDSEAYQGTCTDNLTVYGAYIAAGLLVSQMVNWLKDIPLVRDFVLETLGMNTAVIDTMTKEKEIE</sequence>
<dbReference type="EMBL" id="LAZR01054733">
    <property type="protein sequence ID" value="KKK77906.1"/>
    <property type="molecule type" value="Genomic_DNA"/>
</dbReference>
<accession>A0A0F9AZZ3</accession>
<reference evidence="1" key="1">
    <citation type="journal article" date="2015" name="Nature">
        <title>Complex archaea that bridge the gap between prokaryotes and eukaryotes.</title>
        <authorList>
            <person name="Spang A."/>
            <person name="Saw J.H."/>
            <person name="Jorgensen S.L."/>
            <person name="Zaremba-Niedzwiedzka K."/>
            <person name="Martijn J."/>
            <person name="Lind A.E."/>
            <person name="van Eijk R."/>
            <person name="Schleper C."/>
            <person name="Guy L."/>
            <person name="Ettema T.J."/>
        </authorList>
    </citation>
    <scope>NUCLEOTIDE SEQUENCE</scope>
</reference>
<feature type="non-terminal residue" evidence="1">
    <location>
        <position position="1"/>
    </location>
</feature>
<protein>
    <submittedName>
        <fullName evidence="1">Uncharacterized protein</fullName>
    </submittedName>
</protein>
<dbReference type="AlphaFoldDB" id="A0A0F9AZZ3"/>
<evidence type="ECO:0000313" key="1">
    <source>
        <dbReference type="EMBL" id="KKK77906.1"/>
    </source>
</evidence>
<organism evidence="1">
    <name type="scientific">marine sediment metagenome</name>
    <dbReference type="NCBI Taxonomy" id="412755"/>
    <lineage>
        <taxon>unclassified sequences</taxon>
        <taxon>metagenomes</taxon>
        <taxon>ecological metagenomes</taxon>
    </lineage>
</organism>
<comment type="caution">
    <text evidence="1">The sequence shown here is derived from an EMBL/GenBank/DDBJ whole genome shotgun (WGS) entry which is preliminary data.</text>
</comment>
<proteinExistence type="predicted"/>
<gene>
    <name evidence="1" type="ORF">LCGC14_2848930</name>
</gene>
<name>A0A0F9AZZ3_9ZZZZ</name>